<dbReference type="AlphaFoldDB" id="A0A6L9W192"/>
<dbReference type="PRINTS" id="PR00081">
    <property type="entry name" value="GDHRDH"/>
</dbReference>
<reference evidence="4 5" key="1">
    <citation type="submission" date="2019-12" db="EMBL/GenBank/DDBJ databases">
        <title>the WGS of Blastococcus saxobsidens 67B17.</title>
        <authorList>
            <person name="Jiang Z."/>
        </authorList>
    </citation>
    <scope>NUCLEOTIDE SEQUENCE [LARGE SCALE GENOMIC DNA]</scope>
    <source>
        <strain evidence="4 5">67B17</strain>
    </source>
</reference>
<dbReference type="InterPro" id="IPR057326">
    <property type="entry name" value="KR_dom"/>
</dbReference>
<feature type="domain" description="Ketoreductase" evidence="3">
    <location>
        <begin position="15"/>
        <end position="194"/>
    </location>
</feature>
<dbReference type="SMART" id="SM00822">
    <property type="entry name" value="PKS_KR"/>
    <property type="match status" value="1"/>
</dbReference>
<keyword evidence="2" id="KW-0560">Oxidoreductase</keyword>
<accession>A0A6L9W192</accession>
<evidence type="ECO:0000313" key="4">
    <source>
        <dbReference type="EMBL" id="NEK85234.1"/>
    </source>
</evidence>
<sequence length="256" mass="26945">MPDRTVLDMFRLDDRVAIVTGASSGLGAVFARTLAEAGCDVVLGARRVDRLAETQRAVEETGRRAIAVQTDVAKVEDCQGLVDAAMAEFGKVDILVNNAGVATAIPGTRETPEQFRSVIDVNLNGCYWMAQACGRVMKPGSSIVNISSVLGLTTAGLPQAAYAASKAALIGLTRDLAQQWTGRKGIRVNALAPGFFASEMTDQYPEGYLETQMSRVLVGRKGDPEELAAALVFLVSDAGGYVTGTTLPVEGGMLTS</sequence>
<dbReference type="EMBL" id="JAAGWG010000007">
    <property type="protein sequence ID" value="NEK85234.1"/>
    <property type="molecule type" value="Genomic_DNA"/>
</dbReference>
<evidence type="ECO:0000313" key="5">
    <source>
        <dbReference type="Proteomes" id="UP000479241"/>
    </source>
</evidence>
<name>A0A6L9W192_9ACTN</name>
<dbReference type="PANTHER" id="PTHR42760:SF133">
    <property type="entry name" value="3-OXOACYL-[ACYL-CARRIER-PROTEIN] REDUCTASE"/>
    <property type="match status" value="1"/>
</dbReference>
<evidence type="ECO:0000259" key="3">
    <source>
        <dbReference type="SMART" id="SM00822"/>
    </source>
</evidence>
<comment type="similarity">
    <text evidence="1">Belongs to the short-chain dehydrogenases/reductases (SDR) family.</text>
</comment>
<comment type="caution">
    <text evidence="4">The sequence shown here is derived from an EMBL/GenBank/DDBJ whole genome shotgun (WGS) entry which is preliminary data.</text>
</comment>
<dbReference type="Gene3D" id="3.40.50.720">
    <property type="entry name" value="NAD(P)-binding Rossmann-like Domain"/>
    <property type="match status" value="1"/>
</dbReference>
<evidence type="ECO:0000256" key="2">
    <source>
        <dbReference type="ARBA" id="ARBA00023002"/>
    </source>
</evidence>
<dbReference type="InterPro" id="IPR020904">
    <property type="entry name" value="Sc_DH/Rdtase_CS"/>
</dbReference>
<dbReference type="PRINTS" id="PR00080">
    <property type="entry name" value="SDRFAMILY"/>
</dbReference>
<dbReference type="InterPro" id="IPR002347">
    <property type="entry name" value="SDR_fam"/>
</dbReference>
<gene>
    <name evidence="4" type="ORF">GCU60_05575</name>
</gene>
<dbReference type="PANTHER" id="PTHR42760">
    <property type="entry name" value="SHORT-CHAIN DEHYDROGENASES/REDUCTASES FAMILY MEMBER"/>
    <property type="match status" value="1"/>
</dbReference>
<protein>
    <submittedName>
        <fullName evidence="4">SDR family oxidoreductase</fullName>
    </submittedName>
</protein>
<proteinExistence type="inferred from homology"/>
<dbReference type="SUPFAM" id="SSF51735">
    <property type="entry name" value="NAD(P)-binding Rossmann-fold domains"/>
    <property type="match status" value="1"/>
</dbReference>
<dbReference type="InterPro" id="IPR036291">
    <property type="entry name" value="NAD(P)-bd_dom_sf"/>
</dbReference>
<evidence type="ECO:0000256" key="1">
    <source>
        <dbReference type="ARBA" id="ARBA00006484"/>
    </source>
</evidence>
<dbReference type="FunFam" id="3.40.50.720:FF:000084">
    <property type="entry name" value="Short-chain dehydrogenase reductase"/>
    <property type="match status" value="1"/>
</dbReference>
<dbReference type="Pfam" id="PF13561">
    <property type="entry name" value="adh_short_C2"/>
    <property type="match status" value="1"/>
</dbReference>
<dbReference type="RefSeq" id="WP_163203045.1">
    <property type="nucleotide sequence ID" value="NZ_JAAGWG010000007.1"/>
</dbReference>
<organism evidence="4 5">
    <name type="scientific">Blastococcus saxobsidens</name>
    <dbReference type="NCBI Taxonomy" id="138336"/>
    <lineage>
        <taxon>Bacteria</taxon>
        <taxon>Bacillati</taxon>
        <taxon>Actinomycetota</taxon>
        <taxon>Actinomycetes</taxon>
        <taxon>Geodermatophilales</taxon>
        <taxon>Geodermatophilaceae</taxon>
        <taxon>Blastococcus</taxon>
    </lineage>
</organism>
<dbReference type="PROSITE" id="PS00061">
    <property type="entry name" value="ADH_SHORT"/>
    <property type="match status" value="1"/>
</dbReference>
<dbReference type="GO" id="GO:0016616">
    <property type="term" value="F:oxidoreductase activity, acting on the CH-OH group of donors, NAD or NADP as acceptor"/>
    <property type="evidence" value="ECO:0007669"/>
    <property type="project" value="UniProtKB-ARBA"/>
</dbReference>
<dbReference type="Proteomes" id="UP000479241">
    <property type="component" value="Unassembled WGS sequence"/>
</dbReference>